<name>A0A6S7KI38_PARCT</name>
<keyword evidence="1" id="KW-0511">Multifunctional enzyme</keyword>
<comment type="caution">
    <text evidence="3">The sequence shown here is derived from an EMBL/GenBank/DDBJ whole genome shotgun (WGS) entry which is preliminary data.</text>
</comment>
<protein>
    <recommendedName>
        <fullName evidence="2">Reverse transcriptase/retrotransposon-derived protein RNase H-like domain-containing protein</fullName>
    </recommendedName>
</protein>
<dbReference type="InterPro" id="IPR041577">
    <property type="entry name" value="RT_RNaseH_2"/>
</dbReference>
<dbReference type="SUPFAM" id="SSF56672">
    <property type="entry name" value="DNA/RNA polymerases"/>
    <property type="match status" value="1"/>
</dbReference>
<accession>A0A6S7KI38</accession>
<feature type="non-terminal residue" evidence="3">
    <location>
        <position position="347"/>
    </location>
</feature>
<evidence type="ECO:0000313" key="4">
    <source>
        <dbReference type="Proteomes" id="UP001152795"/>
    </source>
</evidence>
<sequence length="347" mass="39713">MDPAGVEVIHYLKSSPPKNVGDVRRLMGLLNCYRRYIPNFSRKAKPIYDLIKSDGVETGNSKHNMKSKGQLPSSTIVQWTNDHHLILEDLSDHLVDPPMMAYPDFTKPFIVCTDASEEGLGAVLYQSQNDYLYYASEFTVYTDNNPLTYILSSAKLNATGLRWVGELADFNFTIKYRPGKVNTDADALSRLLPNVDSYMEMCTEEIAMDTLQAVESSILEQQASNISWITAFTTNQDVLEEDMKHINSVSMNTISCDEIALAQRDDTEISKVIKWIESKERPTSEKTSNESRYTRYLLHEWNKLELDKHGLLRRKIGLKNQIVLPKKLHWLVYEELHEKMGHLGADR</sequence>
<dbReference type="PANTHER" id="PTHR37984:SF5">
    <property type="entry name" value="PROTEIN NYNRIN-LIKE"/>
    <property type="match status" value="1"/>
</dbReference>
<dbReference type="GO" id="GO:0003824">
    <property type="term" value="F:catalytic activity"/>
    <property type="evidence" value="ECO:0007669"/>
    <property type="project" value="UniProtKB-KW"/>
</dbReference>
<dbReference type="Proteomes" id="UP001152795">
    <property type="component" value="Unassembled WGS sequence"/>
</dbReference>
<dbReference type="Pfam" id="PF17919">
    <property type="entry name" value="RT_RNaseH_2"/>
    <property type="match status" value="1"/>
</dbReference>
<reference evidence="3" key="1">
    <citation type="submission" date="2020-04" db="EMBL/GenBank/DDBJ databases">
        <authorList>
            <person name="Alioto T."/>
            <person name="Alioto T."/>
            <person name="Gomez Garrido J."/>
        </authorList>
    </citation>
    <scope>NUCLEOTIDE SEQUENCE</scope>
    <source>
        <strain evidence="3">A484AB</strain>
    </source>
</reference>
<gene>
    <name evidence="3" type="ORF">PACLA_8A050926</name>
</gene>
<evidence type="ECO:0000259" key="2">
    <source>
        <dbReference type="Pfam" id="PF17919"/>
    </source>
</evidence>
<dbReference type="InterPro" id="IPR043128">
    <property type="entry name" value="Rev_trsase/Diguanyl_cyclase"/>
</dbReference>
<keyword evidence="4" id="KW-1185">Reference proteome</keyword>
<dbReference type="InterPro" id="IPR050951">
    <property type="entry name" value="Retrovirus_Pol_polyprotein"/>
</dbReference>
<dbReference type="Gene3D" id="3.30.70.270">
    <property type="match status" value="1"/>
</dbReference>
<dbReference type="OrthoDB" id="8922449at2759"/>
<evidence type="ECO:0000256" key="1">
    <source>
        <dbReference type="ARBA" id="ARBA00023268"/>
    </source>
</evidence>
<dbReference type="EMBL" id="CACRXK020030302">
    <property type="protein sequence ID" value="CAB4042524.1"/>
    <property type="molecule type" value="Genomic_DNA"/>
</dbReference>
<dbReference type="InterPro" id="IPR043502">
    <property type="entry name" value="DNA/RNA_pol_sf"/>
</dbReference>
<proteinExistence type="predicted"/>
<organism evidence="3 4">
    <name type="scientific">Paramuricea clavata</name>
    <name type="common">Red gorgonian</name>
    <name type="synonym">Violescent sea-whip</name>
    <dbReference type="NCBI Taxonomy" id="317549"/>
    <lineage>
        <taxon>Eukaryota</taxon>
        <taxon>Metazoa</taxon>
        <taxon>Cnidaria</taxon>
        <taxon>Anthozoa</taxon>
        <taxon>Octocorallia</taxon>
        <taxon>Malacalcyonacea</taxon>
        <taxon>Plexauridae</taxon>
        <taxon>Paramuricea</taxon>
    </lineage>
</organism>
<feature type="domain" description="Reverse transcriptase/retrotransposon-derived protein RNase H-like" evidence="2">
    <location>
        <begin position="79"/>
        <end position="137"/>
    </location>
</feature>
<evidence type="ECO:0000313" key="3">
    <source>
        <dbReference type="EMBL" id="CAB4042524.1"/>
    </source>
</evidence>
<dbReference type="PANTHER" id="PTHR37984">
    <property type="entry name" value="PROTEIN CBG26694"/>
    <property type="match status" value="1"/>
</dbReference>
<dbReference type="AlphaFoldDB" id="A0A6S7KI38"/>